<feature type="transmembrane region" description="Helical" evidence="1">
    <location>
        <begin position="118"/>
        <end position="137"/>
    </location>
</feature>
<dbReference type="RefSeq" id="WP_200277822.1">
    <property type="nucleotide sequence ID" value="NZ_JAENII010000004.1"/>
</dbReference>
<evidence type="ECO:0000259" key="2">
    <source>
        <dbReference type="Pfam" id="PF13386"/>
    </source>
</evidence>
<evidence type="ECO:0000313" key="3">
    <source>
        <dbReference type="EMBL" id="MBK1826656.1"/>
    </source>
</evidence>
<accession>A0A934RDM9</accession>
<keyword evidence="1" id="KW-1133">Transmembrane helix</keyword>
<dbReference type="Pfam" id="PF13386">
    <property type="entry name" value="DsbD_2"/>
    <property type="match status" value="1"/>
</dbReference>
<dbReference type="AlphaFoldDB" id="A0A934RDM9"/>
<evidence type="ECO:0000313" key="4">
    <source>
        <dbReference type="Proteomes" id="UP000658278"/>
    </source>
</evidence>
<keyword evidence="1" id="KW-0472">Membrane</keyword>
<keyword evidence="4" id="KW-1185">Reference proteome</keyword>
<organism evidence="3 4">
    <name type="scientific">Haloferula rosea</name>
    <dbReference type="NCBI Taxonomy" id="490093"/>
    <lineage>
        <taxon>Bacteria</taxon>
        <taxon>Pseudomonadati</taxon>
        <taxon>Verrucomicrobiota</taxon>
        <taxon>Verrucomicrobiia</taxon>
        <taxon>Verrucomicrobiales</taxon>
        <taxon>Verrucomicrobiaceae</taxon>
        <taxon>Haloferula</taxon>
    </lineage>
</organism>
<comment type="caution">
    <text evidence="3">The sequence shown here is derived from an EMBL/GenBank/DDBJ whole genome shotgun (WGS) entry which is preliminary data.</text>
</comment>
<dbReference type="InterPro" id="IPR039447">
    <property type="entry name" value="UreH-like_TM_dom"/>
</dbReference>
<keyword evidence="1" id="KW-0812">Transmembrane</keyword>
<dbReference type="EMBL" id="JAENII010000004">
    <property type="protein sequence ID" value="MBK1826656.1"/>
    <property type="molecule type" value="Genomic_DNA"/>
</dbReference>
<name>A0A934RDM9_9BACT</name>
<dbReference type="PANTHER" id="PTHR42208:SF1">
    <property type="entry name" value="HEAVY METAL TRANSPORTER"/>
    <property type="match status" value="1"/>
</dbReference>
<feature type="domain" description="Urease accessory protein UreH-like transmembrane" evidence="2">
    <location>
        <begin position="9"/>
        <end position="202"/>
    </location>
</feature>
<feature type="transmembrane region" description="Helical" evidence="1">
    <location>
        <begin position="79"/>
        <end position="97"/>
    </location>
</feature>
<gene>
    <name evidence="3" type="ORF">JIN81_06475</name>
</gene>
<feature type="transmembrane region" description="Helical" evidence="1">
    <location>
        <begin position="143"/>
        <end position="174"/>
    </location>
</feature>
<sequence>MEVTTTFGALAVGLATSVHCAGMCGPIACGVGTLAKTEGERLTAASLYHASRLAAYGLIGGICGAIGSQPLKWFFDSPAVMLPWALVAALLLLASGLDKKIPRPRILNRLTARARMKVGGLSSYGGATAMGLLTPFLPCGPLYAVFIALMASGSAARGAEAALAFGLGTVPLLWLAQHQFHRLRLKLTPIRMARLQRGLALVTALLLAWRLHDTLPTWAGGPEPAGEVEELPSCCH</sequence>
<evidence type="ECO:0000256" key="1">
    <source>
        <dbReference type="SAM" id="Phobius"/>
    </source>
</evidence>
<dbReference type="PANTHER" id="PTHR42208">
    <property type="entry name" value="HEAVY METAL TRANSPORTER-RELATED"/>
    <property type="match status" value="1"/>
</dbReference>
<proteinExistence type="predicted"/>
<protein>
    <submittedName>
        <fullName evidence="3">Sulfite exporter TauE/SafE family protein</fullName>
    </submittedName>
</protein>
<reference evidence="3" key="1">
    <citation type="submission" date="2021-01" db="EMBL/GenBank/DDBJ databases">
        <title>Modified the classification status of verrucomicrobia.</title>
        <authorList>
            <person name="Feng X."/>
        </authorList>
    </citation>
    <scope>NUCLEOTIDE SEQUENCE</scope>
    <source>
        <strain evidence="3">KCTC 22201</strain>
    </source>
</reference>
<dbReference type="Proteomes" id="UP000658278">
    <property type="component" value="Unassembled WGS sequence"/>
</dbReference>